<protein>
    <submittedName>
        <fullName evidence="1">Uncharacterized protein</fullName>
    </submittedName>
</protein>
<dbReference type="EMBL" id="QGLF01000002">
    <property type="protein sequence ID" value="PWR22323.1"/>
    <property type="molecule type" value="Genomic_DNA"/>
</dbReference>
<proteinExistence type="predicted"/>
<keyword evidence="2" id="KW-1185">Reference proteome</keyword>
<name>A0A317EAJ5_9PROT</name>
<dbReference type="AlphaFoldDB" id="A0A317EAJ5"/>
<organism evidence="1 2">
    <name type="scientific">Zavarzinia compransoris</name>
    <dbReference type="NCBI Taxonomy" id="1264899"/>
    <lineage>
        <taxon>Bacteria</taxon>
        <taxon>Pseudomonadati</taxon>
        <taxon>Pseudomonadota</taxon>
        <taxon>Alphaproteobacteria</taxon>
        <taxon>Rhodospirillales</taxon>
        <taxon>Zavarziniaceae</taxon>
        <taxon>Zavarzinia</taxon>
    </lineage>
</organism>
<accession>A0A317EAJ5</accession>
<reference evidence="2" key="1">
    <citation type="submission" date="2018-05" db="EMBL/GenBank/DDBJ databases">
        <title>Zavarzinia sp. HR-AS.</title>
        <authorList>
            <person name="Lee Y."/>
            <person name="Jeon C.O."/>
        </authorList>
    </citation>
    <scope>NUCLEOTIDE SEQUENCE [LARGE SCALE GENOMIC DNA]</scope>
    <source>
        <strain evidence="2">DSM 1231</strain>
    </source>
</reference>
<evidence type="ECO:0000313" key="2">
    <source>
        <dbReference type="Proteomes" id="UP000246077"/>
    </source>
</evidence>
<gene>
    <name evidence="1" type="ORF">DKG75_10230</name>
</gene>
<sequence length="259" mass="28941">MPGQARAATLEEIASKPPAALTAYRAAHNPLVVILDFPSLNAQAQALNRVAALIEKTGMPRDRVLSDGELRQRIAADGKNWDTFYAGHDYSAAALARFFTLAEAVGITKPEGDVLEILLKLKVLRVADKGFKPGDPAQAVITLASIGAGRSDNVPFRRDVLRHEMAHGEFFTHVMYRAQCHRFWREVMTEAERRLFVRFFQKLDYDVTDDVLMVNEMQAFLGFTPSPRLFGAAKLGITEDEMAGLRLRFARYVTTLPDF</sequence>
<dbReference type="Proteomes" id="UP000246077">
    <property type="component" value="Unassembled WGS sequence"/>
</dbReference>
<evidence type="ECO:0000313" key="1">
    <source>
        <dbReference type="EMBL" id="PWR22323.1"/>
    </source>
</evidence>
<comment type="caution">
    <text evidence="1">The sequence shown here is derived from an EMBL/GenBank/DDBJ whole genome shotgun (WGS) entry which is preliminary data.</text>
</comment>